<dbReference type="InterPro" id="IPR009569">
    <property type="entry name" value="AA_synth_put"/>
</dbReference>
<dbReference type="SUPFAM" id="SSF160519">
    <property type="entry name" value="BB2672-like"/>
    <property type="match status" value="1"/>
</dbReference>
<organism evidence="2 3">
    <name type="scientific">Arthrobacter halodurans</name>
    <dbReference type="NCBI Taxonomy" id="516699"/>
    <lineage>
        <taxon>Bacteria</taxon>
        <taxon>Bacillati</taxon>
        <taxon>Actinomycetota</taxon>
        <taxon>Actinomycetes</taxon>
        <taxon>Micrococcales</taxon>
        <taxon>Micrococcaceae</taxon>
        <taxon>Arthrobacter</taxon>
    </lineage>
</organism>
<reference evidence="2 3" key="1">
    <citation type="submission" date="2024-09" db="EMBL/GenBank/DDBJ databases">
        <authorList>
            <person name="Salinas-Garcia M.A."/>
            <person name="Prieme A."/>
        </authorList>
    </citation>
    <scope>NUCLEOTIDE SEQUENCE [LARGE SCALE GENOMIC DNA]</scope>
    <source>
        <strain evidence="2 3">DSM 21081</strain>
    </source>
</reference>
<gene>
    <name evidence="2" type="ORF">ACETWP_08125</name>
</gene>
<dbReference type="EMBL" id="JBHDLJ010000005">
    <property type="protein sequence ID" value="MFB0834553.1"/>
    <property type="molecule type" value="Genomic_DNA"/>
</dbReference>
<evidence type="ECO:0000313" key="2">
    <source>
        <dbReference type="EMBL" id="MFB0834553.1"/>
    </source>
</evidence>
<comment type="caution">
    <text evidence="2">The sequence shown here is derived from an EMBL/GenBank/DDBJ whole genome shotgun (WGS) entry which is preliminary data.</text>
</comment>
<dbReference type="RefSeq" id="WP_373971727.1">
    <property type="nucleotide sequence ID" value="NZ_JBHDLJ010000005.1"/>
</dbReference>
<accession>A0ABV4UNN0</accession>
<dbReference type="Gene3D" id="3.30.1330.110">
    <property type="entry name" value="BB2672"/>
    <property type="match status" value="1"/>
</dbReference>
<dbReference type="Proteomes" id="UP001575652">
    <property type="component" value="Unassembled WGS sequence"/>
</dbReference>
<keyword evidence="3" id="KW-1185">Reference proteome</keyword>
<name>A0ABV4UNN0_9MICC</name>
<dbReference type="InterPro" id="IPR035936">
    <property type="entry name" value="BB2672"/>
</dbReference>
<protein>
    <submittedName>
        <fullName evidence="2">Amino acid synthesis family protein</fullName>
    </submittedName>
</protein>
<evidence type="ECO:0000313" key="3">
    <source>
        <dbReference type="Proteomes" id="UP001575652"/>
    </source>
</evidence>
<sequence length="203" mass="21453">MTVSSTPGIRKIVYYQEETFLENGQEPATPSVRAAVAAVLPNPWAATDPSTDLGRASERIAPQLARELSSRLTERLGGADRVEAFGKAAIVGTAGEIEHGAALIHTPYFGNLVREFLDGTSILCFADDRADAGQPIVIPMWHKNAASTRSHYQTITIRVGDGPRADEIVVAAAASTGPRPHPRIGDRSTDPAVTSAVLEGATA</sequence>
<evidence type="ECO:0000256" key="1">
    <source>
        <dbReference type="SAM" id="MobiDB-lite"/>
    </source>
</evidence>
<feature type="region of interest" description="Disordered" evidence="1">
    <location>
        <begin position="175"/>
        <end position="203"/>
    </location>
</feature>
<dbReference type="Pfam" id="PF06684">
    <property type="entry name" value="AA_synth"/>
    <property type="match status" value="1"/>
</dbReference>
<proteinExistence type="predicted"/>